<organism evidence="4 5">
    <name type="scientific">Takifugu flavidus</name>
    <name type="common">sansaifugu</name>
    <dbReference type="NCBI Taxonomy" id="433684"/>
    <lineage>
        <taxon>Eukaryota</taxon>
        <taxon>Metazoa</taxon>
        <taxon>Chordata</taxon>
        <taxon>Craniata</taxon>
        <taxon>Vertebrata</taxon>
        <taxon>Euteleostomi</taxon>
        <taxon>Actinopterygii</taxon>
        <taxon>Neopterygii</taxon>
        <taxon>Teleostei</taxon>
        <taxon>Neoteleostei</taxon>
        <taxon>Acanthomorphata</taxon>
        <taxon>Eupercaria</taxon>
        <taxon>Tetraodontiformes</taxon>
        <taxon>Tetradontoidea</taxon>
        <taxon>Tetraodontidae</taxon>
        <taxon>Takifugu</taxon>
    </lineage>
</organism>
<evidence type="ECO:0000259" key="3">
    <source>
        <dbReference type="PROSITE" id="PS50835"/>
    </source>
</evidence>
<evidence type="ECO:0000313" key="4">
    <source>
        <dbReference type="EMBL" id="TWW76977.1"/>
    </source>
</evidence>
<protein>
    <submittedName>
        <fullName evidence="4">Roundabout-like protein 2</fullName>
    </submittedName>
</protein>
<keyword evidence="5" id="KW-1185">Reference proteome</keyword>
<dbReference type="GO" id="GO:0030424">
    <property type="term" value="C:axon"/>
    <property type="evidence" value="ECO:0007669"/>
    <property type="project" value="TreeGrafter"/>
</dbReference>
<dbReference type="Proteomes" id="UP000324091">
    <property type="component" value="Chromosome 12"/>
</dbReference>
<dbReference type="Gene3D" id="2.60.40.10">
    <property type="entry name" value="Immunoglobulins"/>
    <property type="match status" value="1"/>
</dbReference>
<dbReference type="SUPFAM" id="SSF48726">
    <property type="entry name" value="Immunoglobulin"/>
    <property type="match status" value="1"/>
</dbReference>
<gene>
    <name evidence="4" type="ORF">D4764_12G0003670</name>
</gene>
<dbReference type="PROSITE" id="PS50835">
    <property type="entry name" value="IG_LIKE"/>
    <property type="match status" value="1"/>
</dbReference>
<dbReference type="GO" id="GO:0007156">
    <property type="term" value="P:homophilic cell adhesion via plasma membrane adhesion molecules"/>
    <property type="evidence" value="ECO:0007669"/>
    <property type="project" value="TreeGrafter"/>
</dbReference>
<dbReference type="CDD" id="cd07693">
    <property type="entry name" value="IgC_1_Robo"/>
    <property type="match status" value="1"/>
</dbReference>
<dbReference type="SMART" id="SM00408">
    <property type="entry name" value="IGc2"/>
    <property type="match status" value="1"/>
</dbReference>
<comment type="caution">
    <text evidence="4">The sequence shown here is derived from an EMBL/GenBank/DDBJ whole genome shotgun (WGS) entry which is preliminary data.</text>
</comment>
<dbReference type="InterPro" id="IPR007110">
    <property type="entry name" value="Ig-like_dom"/>
</dbReference>
<sequence>MDPSLPKECSCGAVSEQARSVLPEKNRRGAPQLTQTDDGPGSRLRQEDTPPRIVEHPSDLIVSKGEPATLNCKAEGRPTPTVEWYKDGERVETDRDNPRSQRMLLPSGSLFFLRIVHGRRSKPDEGSYVCVARNYLGEAVSHNASLEVASKCSVCCSLRLVWVQTESGAEMGRMCSARRVSVDLRSLGGEMA</sequence>
<evidence type="ECO:0000313" key="5">
    <source>
        <dbReference type="Proteomes" id="UP000324091"/>
    </source>
</evidence>
<proteinExistence type="predicted"/>
<dbReference type="FunFam" id="2.60.40.10:FF:000026">
    <property type="entry name" value="roundabout homolog 2 isoform X1"/>
    <property type="match status" value="1"/>
</dbReference>
<dbReference type="GO" id="GO:0098632">
    <property type="term" value="F:cell-cell adhesion mediator activity"/>
    <property type="evidence" value="ECO:0007669"/>
    <property type="project" value="TreeGrafter"/>
</dbReference>
<keyword evidence="1" id="KW-0393">Immunoglobulin domain</keyword>
<feature type="region of interest" description="Disordered" evidence="2">
    <location>
        <begin position="1"/>
        <end position="54"/>
    </location>
</feature>
<dbReference type="GO" id="GO:0005886">
    <property type="term" value="C:plasma membrane"/>
    <property type="evidence" value="ECO:0007669"/>
    <property type="project" value="TreeGrafter"/>
</dbReference>
<dbReference type="EMBL" id="RHFK02000004">
    <property type="protein sequence ID" value="TWW76977.1"/>
    <property type="molecule type" value="Genomic_DNA"/>
</dbReference>
<dbReference type="PANTHER" id="PTHR10075:SF37">
    <property type="entry name" value="ROUNDABOUT HOMOLOG 3"/>
    <property type="match status" value="1"/>
</dbReference>
<dbReference type="InterPro" id="IPR003598">
    <property type="entry name" value="Ig_sub2"/>
</dbReference>
<dbReference type="InterPro" id="IPR003599">
    <property type="entry name" value="Ig_sub"/>
</dbReference>
<dbReference type="Pfam" id="PF13927">
    <property type="entry name" value="Ig_3"/>
    <property type="match status" value="1"/>
</dbReference>
<dbReference type="AlphaFoldDB" id="A0A5C6PF99"/>
<dbReference type="GO" id="GO:0007411">
    <property type="term" value="P:axon guidance"/>
    <property type="evidence" value="ECO:0007669"/>
    <property type="project" value="TreeGrafter"/>
</dbReference>
<dbReference type="GO" id="GO:0070593">
    <property type="term" value="P:dendrite self-avoidance"/>
    <property type="evidence" value="ECO:0007669"/>
    <property type="project" value="TreeGrafter"/>
</dbReference>
<accession>A0A5C6PF99</accession>
<feature type="domain" description="Ig-like" evidence="3">
    <location>
        <begin position="51"/>
        <end position="147"/>
    </location>
</feature>
<evidence type="ECO:0000256" key="2">
    <source>
        <dbReference type="SAM" id="MobiDB-lite"/>
    </source>
</evidence>
<reference evidence="4 5" key="1">
    <citation type="submission" date="2019-04" db="EMBL/GenBank/DDBJ databases">
        <title>Chromosome genome assembly for Takifugu flavidus.</title>
        <authorList>
            <person name="Xiao S."/>
        </authorList>
    </citation>
    <scope>NUCLEOTIDE SEQUENCE [LARGE SCALE GENOMIC DNA]</scope>
    <source>
        <strain evidence="4">HTHZ2018</strain>
        <tissue evidence="4">Muscle</tissue>
    </source>
</reference>
<evidence type="ECO:0000256" key="1">
    <source>
        <dbReference type="ARBA" id="ARBA00023319"/>
    </source>
</evidence>
<dbReference type="PANTHER" id="PTHR10075">
    <property type="entry name" value="BASIGIN RELATED"/>
    <property type="match status" value="1"/>
</dbReference>
<dbReference type="SMART" id="SM00409">
    <property type="entry name" value="IG"/>
    <property type="match status" value="1"/>
</dbReference>
<dbReference type="InterPro" id="IPR036179">
    <property type="entry name" value="Ig-like_dom_sf"/>
</dbReference>
<feature type="compositionally biased region" description="Basic and acidic residues" evidence="2">
    <location>
        <begin position="44"/>
        <end position="54"/>
    </location>
</feature>
<dbReference type="InterPro" id="IPR013783">
    <property type="entry name" value="Ig-like_fold"/>
</dbReference>
<name>A0A5C6PF99_9TELE</name>